<dbReference type="GO" id="GO:0047732">
    <property type="term" value="F:CDP-abequose epimerase activity"/>
    <property type="evidence" value="ECO:0007669"/>
    <property type="project" value="UniProtKB-EC"/>
</dbReference>
<evidence type="ECO:0000259" key="2">
    <source>
        <dbReference type="Pfam" id="PF01370"/>
    </source>
</evidence>
<gene>
    <name evidence="3" type="primary">rfbE_2</name>
    <name evidence="3" type="ORF">Poly51_28360</name>
</gene>
<dbReference type="InterPro" id="IPR001509">
    <property type="entry name" value="Epimerase_deHydtase"/>
</dbReference>
<organism evidence="3 4">
    <name type="scientific">Rubripirellula tenax</name>
    <dbReference type="NCBI Taxonomy" id="2528015"/>
    <lineage>
        <taxon>Bacteria</taxon>
        <taxon>Pseudomonadati</taxon>
        <taxon>Planctomycetota</taxon>
        <taxon>Planctomycetia</taxon>
        <taxon>Pirellulales</taxon>
        <taxon>Pirellulaceae</taxon>
        <taxon>Rubripirellula</taxon>
    </lineage>
</organism>
<dbReference type="EMBL" id="SJPW01000003">
    <property type="protein sequence ID" value="TWU56918.1"/>
    <property type="molecule type" value="Genomic_DNA"/>
</dbReference>
<dbReference type="Pfam" id="PF01370">
    <property type="entry name" value="Epimerase"/>
    <property type="match status" value="1"/>
</dbReference>
<dbReference type="AlphaFoldDB" id="A0A5C6F6C8"/>
<keyword evidence="4" id="KW-1185">Reference proteome</keyword>
<dbReference type="PANTHER" id="PTHR43000">
    <property type="entry name" value="DTDP-D-GLUCOSE 4,6-DEHYDRATASE-RELATED"/>
    <property type="match status" value="1"/>
</dbReference>
<accession>A0A5C6F6C8</accession>
<evidence type="ECO:0000313" key="3">
    <source>
        <dbReference type="EMBL" id="TWU56918.1"/>
    </source>
</evidence>
<keyword evidence="3" id="KW-0413">Isomerase</keyword>
<dbReference type="RefSeq" id="WP_146458319.1">
    <property type="nucleotide sequence ID" value="NZ_SJPW01000003.1"/>
</dbReference>
<feature type="domain" description="NAD-dependent epimerase/dehydratase" evidence="2">
    <location>
        <begin position="3"/>
        <end position="252"/>
    </location>
</feature>
<evidence type="ECO:0000256" key="1">
    <source>
        <dbReference type="ARBA" id="ARBA00007637"/>
    </source>
</evidence>
<protein>
    <submittedName>
        <fullName evidence="3">CDP-paratose 2-epimerase</fullName>
        <ecNumber evidence="3">5.1.3.10</ecNumber>
    </submittedName>
</protein>
<comment type="caution">
    <text evidence="3">The sequence shown here is derived from an EMBL/GenBank/DDBJ whole genome shotgun (WGS) entry which is preliminary data.</text>
</comment>
<dbReference type="InterPro" id="IPR036291">
    <property type="entry name" value="NAD(P)-bd_dom_sf"/>
</dbReference>
<dbReference type="SUPFAM" id="SSF51735">
    <property type="entry name" value="NAD(P)-binding Rossmann-fold domains"/>
    <property type="match status" value="1"/>
</dbReference>
<dbReference type="Gene3D" id="3.40.50.720">
    <property type="entry name" value="NAD(P)-binding Rossmann-like Domain"/>
    <property type="match status" value="1"/>
</dbReference>
<sequence length="351" mass="38391">MNVLITGACGFVGSSIARYLLEANESIEVHGIDNLIRRGSETNRDDLIRRSVRIRHADIRIPSDLAAIGDVDWVIDAAAMPSVLAGVDGTVSATQLVQHNLVGTLNLIEFCRERNAGLVLLSTSRVYSIDELNRIPLKVVSDRFAIDGDGPGVTGAGIDESFSTTAPISLYGATKLASETMAIEYGLTYDFPVRINRCGVIGGAGQFGRADQGIFAFWIHSHLRKKPIRYIGFGGSGHQVRDCLHPRDLARLVNDQIHFSGTKKPGIVHVSGGIESSASLRELTRWCDDRFGLHPVIAGDESRTFDVPWVVLDSSLAKDAWSWKPDYAIEDIFEEIAQHAEANPTWLELSL</sequence>
<reference evidence="3 4" key="1">
    <citation type="submission" date="2019-02" db="EMBL/GenBank/DDBJ databases">
        <title>Deep-cultivation of Planctomycetes and their phenomic and genomic characterization uncovers novel biology.</title>
        <authorList>
            <person name="Wiegand S."/>
            <person name="Jogler M."/>
            <person name="Boedeker C."/>
            <person name="Pinto D."/>
            <person name="Vollmers J."/>
            <person name="Rivas-Marin E."/>
            <person name="Kohn T."/>
            <person name="Peeters S.H."/>
            <person name="Heuer A."/>
            <person name="Rast P."/>
            <person name="Oberbeckmann S."/>
            <person name="Bunk B."/>
            <person name="Jeske O."/>
            <person name="Meyerdierks A."/>
            <person name="Storesund J.E."/>
            <person name="Kallscheuer N."/>
            <person name="Luecker S."/>
            <person name="Lage O.M."/>
            <person name="Pohl T."/>
            <person name="Merkel B.J."/>
            <person name="Hornburger P."/>
            <person name="Mueller R.-W."/>
            <person name="Bruemmer F."/>
            <person name="Labrenz M."/>
            <person name="Spormann A.M."/>
            <person name="Op Den Camp H."/>
            <person name="Overmann J."/>
            <person name="Amann R."/>
            <person name="Jetten M.S.M."/>
            <person name="Mascher T."/>
            <person name="Medema M.H."/>
            <person name="Devos D.P."/>
            <person name="Kaster A.-K."/>
            <person name="Ovreas L."/>
            <person name="Rohde M."/>
            <person name="Galperin M.Y."/>
            <person name="Jogler C."/>
        </authorList>
    </citation>
    <scope>NUCLEOTIDE SEQUENCE [LARGE SCALE GENOMIC DNA]</scope>
    <source>
        <strain evidence="3 4">Poly51</strain>
    </source>
</reference>
<dbReference type="EC" id="5.1.3.10" evidence="3"/>
<name>A0A5C6F6C8_9BACT</name>
<comment type="similarity">
    <text evidence="1">Belongs to the NAD(P)-dependent epimerase/dehydratase family.</text>
</comment>
<dbReference type="OrthoDB" id="9811743at2"/>
<evidence type="ECO:0000313" key="4">
    <source>
        <dbReference type="Proteomes" id="UP000318288"/>
    </source>
</evidence>
<dbReference type="Proteomes" id="UP000318288">
    <property type="component" value="Unassembled WGS sequence"/>
</dbReference>
<proteinExistence type="inferred from homology"/>